<keyword evidence="2" id="KW-1185">Reference proteome</keyword>
<gene>
    <name evidence="1" type="ORF">LCI24_16910</name>
</gene>
<accession>A0A9X4ETG2</accession>
<dbReference type="EMBL" id="JAIWJY010000035">
    <property type="protein sequence ID" value="MDE1208475.1"/>
    <property type="molecule type" value="Genomic_DNA"/>
</dbReference>
<dbReference type="InterPro" id="IPR025667">
    <property type="entry name" value="SprB_repeat"/>
</dbReference>
<organism evidence="1 2">
    <name type="scientific">Tenacibaculum larymnensis</name>
    <dbReference type="NCBI Taxonomy" id="2878201"/>
    <lineage>
        <taxon>Bacteria</taxon>
        <taxon>Pseudomonadati</taxon>
        <taxon>Bacteroidota</taxon>
        <taxon>Flavobacteriia</taxon>
        <taxon>Flavobacteriales</taxon>
        <taxon>Flavobacteriaceae</taxon>
        <taxon>Tenacibaculum</taxon>
    </lineage>
</organism>
<dbReference type="Pfam" id="PF13573">
    <property type="entry name" value="SprB"/>
    <property type="match status" value="1"/>
</dbReference>
<name>A0A9X4ETG2_9FLAO</name>
<reference evidence="1" key="1">
    <citation type="submission" date="2021-09" db="EMBL/GenBank/DDBJ databases">
        <authorList>
            <person name="Smyrli M."/>
        </authorList>
    </citation>
    <scope>NUCLEOTIDE SEQUENCE</scope>
    <source>
        <strain evidence="1">LAR25</strain>
    </source>
</reference>
<proteinExistence type="predicted"/>
<dbReference type="AlphaFoldDB" id="A0A9X4ETG2"/>
<evidence type="ECO:0008006" key="3">
    <source>
        <dbReference type="Google" id="ProtNLM"/>
    </source>
</evidence>
<evidence type="ECO:0000313" key="1">
    <source>
        <dbReference type="EMBL" id="MDE1208475.1"/>
    </source>
</evidence>
<evidence type="ECO:0000313" key="2">
    <source>
        <dbReference type="Proteomes" id="UP001149303"/>
    </source>
</evidence>
<feature type="non-terminal residue" evidence="1">
    <location>
        <position position="1"/>
    </location>
</feature>
<feature type="non-terminal residue" evidence="1">
    <location>
        <position position="307"/>
    </location>
</feature>
<comment type="caution">
    <text evidence="1">The sequence shown here is derived from an EMBL/GenBank/DDBJ whole genome shotgun (WGS) entry which is preliminary data.</text>
</comment>
<protein>
    <recommendedName>
        <fullName evidence="3">SprB repeat-containing protein</fullName>
    </recommendedName>
</protein>
<sequence length="307" mass="31136">ITVTPTPSGTYTYTLLDSTGGTVATNNTGVFNGQSVGSYTVEVNYGSGCITDVGVVVLDDQEFTATAVGSAVSCNGDTNGEITITAANYGTSFDYNINGAGWVTGNTSNSITVNSGLGAGNYTVEVRSSTVSSSGTECVVTVNNVSITEPSALTGLTANILKEVTCDPATGATIEGDVTGGTPPYTYDYQLNGSGGFITNLTDIPAGTHTIRVTDGNGCTATASFIINNFDPVIFTSTPVTCYDGTNGSITVSITSGEAPFRVRLGSGAFENVTGTSHTFTGLGANTYNIEVVDSKGCSATNSATIN</sequence>
<dbReference type="Proteomes" id="UP001149303">
    <property type="component" value="Unassembled WGS sequence"/>
</dbReference>